<dbReference type="InterPro" id="IPR047647">
    <property type="entry name" value="ISAs1_transpos"/>
</dbReference>
<proteinExistence type="predicted"/>
<feature type="domain" description="Transposase IS4-like" evidence="1">
    <location>
        <begin position="9"/>
        <end position="111"/>
    </location>
</feature>
<evidence type="ECO:0000313" key="3">
    <source>
        <dbReference type="Proteomes" id="UP000014115"/>
    </source>
</evidence>
<name>K2KP19_9GAMM</name>
<gene>
    <name evidence="2" type="ORF">A10D4_13016</name>
</gene>
<dbReference type="PATRIC" id="fig|740709.3.peg.2621"/>
<dbReference type="InterPro" id="IPR051698">
    <property type="entry name" value="Transposase_11-like"/>
</dbReference>
<reference evidence="2 3" key="1">
    <citation type="journal article" date="2012" name="J. Bacteriol.">
        <title>Genome Sequence of Idiomarina xiamenensis Type Strain 10-D-4.</title>
        <authorList>
            <person name="Lai Q."/>
            <person name="Wang L."/>
            <person name="Wang W."/>
            <person name="Shao Z."/>
        </authorList>
    </citation>
    <scope>NUCLEOTIDE SEQUENCE [LARGE SCALE GENOMIC DNA]</scope>
    <source>
        <strain evidence="2 3">10-D-4</strain>
    </source>
</reference>
<dbReference type="InterPro" id="IPR002559">
    <property type="entry name" value="Transposase_11"/>
</dbReference>
<keyword evidence="3" id="KW-1185">Reference proteome</keyword>
<dbReference type="OrthoDB" id="6648013at2"/>
<sequence length="127" mass="14390">MQATEKVTDKGVVAVDGKTLRRSYKRNDRQFTLYMIRAFATKNGVVLGQRRTDEKSNEITAVPELLELLELNGAMVTLDAMSCQKQIVKTLVKKKADYCIAVKKNQNRSIRRFRMHSNSVTAINLGI</sequence>
<evidence type="ECO:0000313" key="2">
    <source>
        <dbReference type="EMBL" id="EKE79320.1"/>
    </source>
</evidence>
<dbReference type="eggNOG" id="COG5433">
    <property type="taxonomic scope" value="Bacteria"/>
</dbReference>
<comment type="caution">
    <text evidence="2">The sequence shown here is derived from an EMBL/GenBank/DDBJ whole genome shotgun (WGS) entry which is preliminary data.</text>
</comment>
<dbReference type="EMBL" id="AMRG01000026">
    <property type="protein sequence ID" value="EKE79320.1"/>
    <property type="molecule type" value="Genomic_DNA"/>
</dbReference>
<dbReference type="NCBIfam" id="NF033564">
    <property type="entry name" value="transpos_ISAs1"/>
    <property type="match status" value="1"/>
</dbReference>
<accession>K2KP19</accession>
<dbReference type="GO" id="GO:0006313">
    <property type="term" value="P:DNA transposition"/>
    <property type="evidence" value="ECO:0007669"/>
    <property type="project" value="InterPro"/>
</dbReference>
<organism evidence="2 3">
    <name type="scientific">Idiomarina xiamenensis 10-D-4</name>
    <dbReference type="NCBI Taxonomy" id="740709"/>
    <lineage>
        <taxon>Bacteria</taxon>
        <taxon>Pseudomonadati</taxon>
        <taxon>Pseudomonadota</taxon>
        <taxon>Gammaproteobacteria</taxon>
        <taxon>Alteromonadales</taxon>
        <taxon>Idiomarinaceae</taxon>
        <taxon>Idiomarina</taxon>
    </lineage>
</organism>
<evidence type="ECO:0000259" key="1">
    <source>
        <dbReference type="Pfam" id="PF01609"/>
    </source>
</evidence>
<protein>
    <submittedName>
        <fullName evidence="2">Transposase</fullName>
    </submittedName>
</protein>
<dbReference type="GO" id="GO:0003677">
    <property type="term" value="F:DNA binding"/>
    <property type="evidence" value="ECO:0007669"/>
    <property type="project" value="InterPro"/>
</dbReference>
<dbReference type="Proteomes" id="UP000014115">
    <property type="component" value="Unassembled WGS sequence"/>
</dbReference>
<dbReference type="PANTHER" id="PTHR30298">
    <property type="entry name" value="H REPEAT-ASSOCIATED PREDICTED TRANSPOSASE"/>
    <property type="match status" value="1"/>
</dbReference>
<dbReference type="Pfam" id="PF01609">
    <property type="entry name" value="DDE_Tnp_1"/>
    <property type="match status" value="1"/>
</dbReference>
<dbReference type="GO" id="GO:0004803">
    <property type="term" value="F:transposase activity"/>
    <property type="evidence" value="ECO:0007669"/>
    <property type="project" value="InterPro"/>
</dbReference>
<dbReference type="STRING" id="740709.A10D4_13016"/>
<dbReference type="PANTHER" id="PTHR30298:SF0">
    <property type="entry name" value="PROTEIN YBFL-RELATED"/>
    <property type="match status" value="1"/>
</dbReference>
<dbReference type="AlphaFoldDB" id="K2KP19"/>